<organism evidence="3 4">
    <name type="scientific">Orchesella cincta</name>
    <name type="common">Springtail</name>
    <name type="synonym">Podura cincta</name>
    <dbReference type="NCBI Taxonomy" id="48709"/>
    <lineage>
        <taxon>Eukaryota</taxon>
        <taxon>Metazoa</taxon>
        <taxon>Ecdysozoa</taxon>
        <taxon>Arthropoda</taxon>
        <taxon>Hexapoda</taxon>
        <taxon>Collembola</taxon>
        <taxon>Entomobryomorpha</taxon>
        <taxon>Entomobryoidea</taxon>
        <taxon>Orchesellidae</taxon>
        <taxon>Orchesellinae</taxon>
        <taxon>Orchesella</taxon>
    </lineage>
</organism>
<comment type="caution">
    <text evidence="3">The sequence shown here is derived from an EMBL/GenBank/DDBJ whole genome shotgun (WGS) entry which is preliminary data.</text>
</comment>
<dbReference type="OMA" id="TSEETFM"/>
<keyword evidence="4" id="KW-1185">Reference proteome</keyword>
<dbReference type="PANTHER" id="PTHR11012:SF30">
    <property type="entry name" value="PROTEIN KINASE-LIKE DOMAIN-CONTAINING"/>
    <property type="match status" value="1"/>
</dbReference>
<dbReference type="Proteomes" id="UP000094527">
    <property type="component" value="Unassembled WGS sequence"/>
</dbReference>
<dbReference type="PANTHER" id="PTHR11012">
    <property type="entry name" value="PROTEIN KINASE-LIKE DOMAIN-CONTAINING"/>
    <property type="match status" value="1"/>
</dbReference>
<dbReference type="Pfam" id="PF02958">
    <property type="entry name" value="EcKL"/>
    <property type="match status" value="1"/>
</dbReference>
<feature type="region of interest" description="Disordered" evidence="1">
    <location>
        <begin position="237"/>
        <end position="256"/>
    </location>
</feature>
<gene>
    <name evidence="3" type="ORF">Ocin01_00155</name>
</gene>
<evidence type="ECO:0000313" key="3">
    <source>
        <dbReference type="EMBL" id="ODN06576.1"/>
    </source>
</evidence>
<dbReference type="InterPro" id="IPR004119">
    <property type="entry name" value="EcKL"/>
</dbReference>
<dbReference type="InterPro" id="IPR011009">
    <property type="entry name" value="Kinase-like_dom_sf"/>
</dbReference>
<protein>
    <recommendedName>
        <fullName evidence="2">CHK kinase-like domain-containing protein</fullName>
    </recommendedName>
</protein>
<evidence type="ECO:0000256" key="1">
    <source>
        <dbReference type="SAM" id="MobiDB-lite"/>
    </source>
</evidence>
<proteinExistence type="predicted"/>
<dbReference type="OrthoDB" id="8250698at2759"/>
<evidence type="ECO:0000313" key="4">
    <source>
        <dbReference type="Proteomes" id="UP000094527"/>
    </source>
</evidence>
<dbReference type="SMART" id="SM00587">
    <property type="entry name" value="CHK"/>
    <property type="match status" value="1"/>
</dbReference>
<dbReference type="STRING" id="48709.A0A1D2NNQ0"/>
<evidence type="ECO:0000259" key="2">
    <source>
        <dbReference type="SMART" id="SM00587"/>
    </source>
</evidence>
<feature type="domain" description="CHK kinase-like" evidence="2">
    <location>
        <begin position="1"/>
        <end position="197"/>
    </location>
</feature>
<dbReference type="Gene3D" id="3.90.1200.10">
    <property type="match status" value="1"/>
</dbReference>
<name>A0A1D2NNQ0_ORCCI</name>
<dbReference type="SUPFAM" id="SSF56112">
    <property type="entry name" value="Protein kinase-like (PK-like)"/>
    <property type="match status" value="1"/>
</dbReference>
<accession>A0A1D2NNQ0</accession>
<dbReference type="InterPro" id="IPR015897">
    <property type="entry name" value="CHK_kinase-like"/>
</dbReference>
<dbReference type="EMBL" id="LJIJ01000003">
    <property type="protein sequence ID" value="ODN06576.1"/>
    <property type="molecule type" value="Genomic_DNA"/>
</dbReference>
<reference evidence="3 4" key="1">
    <citation type="journal article" date="2016" name="Genome Biol. Evol.">
        <title>Gene Family Evolution Reflects Adaptation to Soil Environmental Stressors in the Genome of the Collembolan Orchesella cincta.</title>
        <authorList>
            <person name="Faddeeva-Vakhrusheva A."/>
            <person name="Derks M.F."/>
            <person name="Anvar S.Y."/>
            <person name="Agamennone V."/>
            <person name="Suring W."/>
            <person name="Smit S."/>
            <person name="van Straalen N.M."/>
            <person name="Roelofs D."/>
        </authorList>
    </citation>
    <scope>NUCLEOTIDE SEQUENCE [LARGE SCALE GENOMIC DNA]</scope>
    <source>
        <tissue evidence="3">Mixed pool</tissue>
    </source>
</reference>
<sequence>MADKIGGLTSEETFMVLEKLAKFHAASYVYLEKAQVLKKAKEETNKEDILTVHVFAKSDGVVDGVHTIFMNGIYFDMIDILKEKKIVEEGLIEKILKFSKDPLETILKGSRLSAEKYFNVVNHGDLWVNNFLFKYDENDVTKPIDVRFIDFQQCRYSSVFDELHYFLYTSTSVQFRKENLAKCLHFYYDTFTTMLNVLNYPLPNGFTEEAFNSGYYEFLNAGFCYALMAVPFQVGAPPTPNEGGNEETQAKSSPQPGEKSLRELILSVFQSGPLKQAALNSSIAINRLRELCLEMDNLGVFNIE</sequence>
<dbReference type="AlphaFoldDB" id="A0A1D2NNQ0"/>
<feature type="compositionally biased region" description="Polar residues" evidence="1">
    <location>
        <begin position="246"/>
        <end position="255"/>
    </location>
</feature>